<reference evidence="2 3" key="1">
    <citation type="submission" date="2019-06" db="EMBL/GenBank/DDBJ databases">
        <title>Sequencing the genomes of 1000 actinobacteria strains.</title>
        <authorList>
            <person name="Klenk H.-P."/>
        </authorList>
    </citation>
    <scope>NUCLEOTIDE SEQUENCE [LARGE SCALE GENOMIC DNA]</scope>
    <source>
        <strain evidence="2 3">DSM 45301</strain>
    </source>
</reference>
<comment type="caution">
    <text evidence="2">The sequence shown here is derived from an EMBL/GenBank/DDBJ whole genome shotgun (WGS) entry which is preliminary data.</text>
</comment>
<proteinExistence type="predicted"/>
<protein>
    <recommendedName>
        <fullName evidence="4">DUF4386 family protein</fullName>
    </recommendedName>
</protein>
<name>A0A543E431_9PSEU</name>
<keyword evidence="3" id="KW-1185">Reference proteome</keyword>
<feature type="transmembrane region" description="Helical" evidence="1">
    <location>
        <begin position="186"/>
        <end position="204"/>
    </location>
</feature>
<dbReference type="AlphaFoldDB" id="A0A543E431"/>
<feature type="transmembrane region" description="Helical" evidence="1">
    <location>
        <begin position="136"/>
        <end position="157"/>
    </location>
</feature>
<keyword evidence="1" id="KW-1133">Transmembrane helix</keyword>
<keyword evidence="1" id="KW-0472">Membrane</keyword>
<sequence length="225" mass="22785">MSHHPAPAAGTALRRTGAAAFAAAGVLFVLYPAARPYGDLDPATTAAAFSSHWWLTAHLSAVLGFLLAGTGLLALFLRHRTTPLAAAVATWWLGTGLTAVYYGAETFALHVLGARIDDPALLAQLAEAIRMGPAQVTIFAAGLVLLAAAGVFTAVGLRSLHGTALPFAAGAVLFLPQFFAEPGFRVVHGTLLGLGCLLLAAHLARRPAAASVAGGPAAQPAPSAA</sequence>
<feature type="transmembrane region" description="Helical" evidence="1">
    <location>
        <begin position="12"/>
        <end position="33"/>
    </location>
</feature>
<dbReference type="RefSeq" id="WP_211366423.1">
    <property type="nucleotide sequence ID" value="NZ_VFPA01000001.1"/>
</dbReference>
<evidence type="ECO:0008006" key="4">
    <source>
        <dbReference type="Google" id="ProtNLM"/>
    </source>
</evidence>
<feature type="transmembrane region" description="Helical" evidence="1">
    <location>
        <begin position="164"/>
        <end position="180"/>
    </location>
</feature>
<accession>A0A543E431</accession>
<organism evidence="2 3">
    <name type="scientific">Pseudonocardia kunmingensis</name>
    <dbReference type="NCBI Taxonomy" id="630975"/>
    <lineage>
        <taxon>Bacteria</taxon>
        <taxon>Bacillati</taxon>
        <taxon>Actinomycetota</taxon>
        <taxon>Actinomycetes</taxon>
        <taxon>Pseudonocardiales</taxon>
        <taxon>Pseudonocardiaceae</taxon>
        <taxon>Pseudonocardia</taxon>
    </lineage>
</organism>
<feature type="transmembrane region" description="Helical" evidence="1">
    <location>
        <begin position="84"/>
        <end position="104"/>
    </location>
</feature>
<dbReference type="Proteomes" id="UP000315677">
    <property type="component" value="Unassembled WGS sequence"/>
</dbReference>
<evidence type="ECO:0000256" key="1">
    <source>
        <dbReference type="SAM" id="Phobius"/>
    </source>
</evidence>
<gene>
    <name evidence="2" type="ORF">FB558_3113</name>
</gene>
<evidence type="ECO:0000313" key="3">
    <source>
        <dbReference type="Proteomes" id="UP000315677"/>
    </source>
</evidence>
<dbReference type="EMBL" id="VFPA01000001">
    <property type="protein sequence ID" value="TQM16303.1"/>
    <property type="molecule type" value="Genomic_DNA"/>
</dbReference>
<keyword evidence="1" id="KW-0812">Transmembrane</keyword>
<evidence type="ECO:0000313" key="2">
    <source>
        <dbReference type="EMBL" id="TQM16303.1"/>
    </source>
</evidence>
<feature type="transmembrane region" description="Helical" evidence="1">
    <location>
        <begin position="53"/>
        <end position="77"/>
    </location>
</feature>